<dbReference type="EMBL" id="JABEVY010000192">
    <property type="protein sequence ID" value="KAF5243294.1"/>
    <property type="molecule type" value="Genomic_DNA"/>
</dbReference>
<comment type="subcellular location">
    <subcellularLocation>
        <location evidence="1">Nucleus</location>
    </subcellularLocation>
</comment>
<evidence type="ECO:0000256" key="3">
    <source>
        <dbReference type="ARBA" id="ARBA00023242"/>
    </source>
</evidence>
<dbReference type="Proteomes" id="UP000573603">
    <property type="component" value="Unassembled WGS sequence"/>
</dbReference>
<evidence type="ECO:0000313" key="6">
    <source>
        <dbReference type="EMBL" id="KAF5243294.1"/>
    </source>
</evidence>
<gene>
    <name evidence="6" type="ORF">FANTH_8243</name>
</gene>
<keyword evidence="2" id="KW-0238">DNA-binding</keyword>
<sequence length="518" mass="59002">MVRRNYTEDDVAEAIFDTTDRGLSQNEAAQKRGVPQWTISRRLSGQASRNERIQVHQRIPKSQEETLIRWVLRQESLGYAPSHSQLRACVEAILQQQGDNKPLGKHWTTRFVKRHPKLSTKIGKRQEAARFDGFTPKAVNWYFDIRENEYGWIKPENTVNVDEGGIMVGFGLDSLVIGSSDPKKKAMLKGVQSRTWTSFIEAVTATGRALKPGIIFKGKELQKQWFLNEFELIADWHYITSPNGWTDNHIALEWLKDVYLPQTEPRDASDARLIILDGHGSHAQIMGIFNVIKGAYRKELQMLASLTDSAPVDKVNFIRAYAKAREAGMRKDIILSGWRFTGNWPINRHKALTHPEIQPDKEKLLKEFKTPSPPQLHSDDTPKTSRQVREMAKHRSRPTRQKYNKIAKGLEALEMKVAVQNARITGLEEQMAQVRRGKKRKAVPNPNRRFMALSENLAAGEALPDSKEAEIEVNVDEEAESVIEVGVRSEDESDDFMVVTKHCQRTRSGREVKKPGGQ</sequence>
<evidence type="ECO:0000256" key="2">
    <source>
        <dbReference type="ARBA" id="ARBA00023125"/>
    </source>
</evidence>
<feature type="domain" description="HTH CENPB-type" evidence="5">
    <location>
        <begin position="51"/>
        <end position="121"/>
    </location>
</feature>
<dbReference type="PANTHER" id="PTHR19303">
    <property type="entry name" value="TRANSPOSON"/>
    <property type="match status" value="1"/>
</dbReference>
<keyword evidence="3" id="KW-0539">Nucleus</keyword>
<dbReference type="SMART" id="SM00674">
    <property type="entry name" value="CENPB"/>
    <property type="match status" value="1"/>
</dbReference>
<name>A0A8H4ZBA0_9HYPO</name>
<evidence type="ECO:0000313" key="7">
    <source>
        <dbReference type="Proteomes" id="UP000573603"/>
    </source>
</evidence>
<protein>
    <recommendedName>
        <fullName evidence="5">HTH CENPB-type domain-containing protein</fullName>
    </recommendedName>
</protein>
<organism evidence="6 7">
    <name type="scientific">Fusarium anthophilum</name>
    <dbReference type="NCBI Taxonomy" id="48485"/>
    <lineage>
        <taxon>Eukaryota</taxon>
        <taxon>Fungi</taxon>
        <taxon>Dikarya</taxon>
        <taxon>Ascomycota</taxon>
        <taxon>Pezizomycotina</taxon>
        <taxon>Sordariomycetes</taxon>
        <taxon>Hypocreomycetidae</taxon>
        <taxon>Hypocreales</taxon>
        <taxon>Nectriaceae</taxon>
        <taxon>Fusarium</taxon>
        <taxon>Fusarium fujikuroi species complex</taxon>
    </lineage>
</organism>
<accession>A0A8H4ZBA0</accession>
<dbReference type="PANTHER" id="PTHR19303:SF74">
    <property type="entry name" value="POGO TRANSPOSABLE ELEMENT WITH KRAB DOMAIN"/>
    <property type="match status" value="1"/>
</dbReference>
<dbReference type="Pfam" id="PF03221">
    <property type="entry name" value="HTH_Tnp_Tc5"/>
    <property type="match status" value="1"/>
</dbReference>
<dbReference type="AlphaFoldDB" id="A0A8H4ZBA0"/>
<proteinExistence type="predicted"/>
<dbReference type="SUPFAM" id="SSF46689">
    <property type="entry name" value="Homeodomain-like"/>
    <property type="match status" value="1"/>
</dbReference>
<comment type="caution">
    <text evidence="6">The sequence shown here is derived from an EMBL/GenBank/DDBJ whole genome shotgun (WGS) entry which is preliminary data.</text>
</comment>
<dbReference type="Pfam" id="PF03184">
    <property type="entry name" value="DDE_1"/>
    <property type="match status" value="1"/>
</dbReference>
<evidence type="ECO:0000256" key="4">
    <source>
        <dbReference type="SAM" id="MobiDB-lite"/>
    </source>
</evidence>
<evidence type="ECO:0000256" key="1">
    <source>
        <dbReference type="ARBA" id="ARBA00004123"/>
    </source>
</evidence>
<feature type="region of interest" description="Disordered" evidence="4">
    <location>
        <begin position="369"/>
        <end position="400"/>
    </location>
</feature>
<evidence type="ECO:0000259" key="5">
    <source>
        <dbReference type="PROSITE" id="PS51253"/>
    </source>
</evidence>
<dbReference type="GO" id="GO:0003677">
    <property type="term" value="F:DNA binding"/>
    <property type="evidence" value="ECO:0007669"/>
    <property type="project" value="UniProtKB-KW"/>
</dbReference>
<dbReference type="InterPro" id="IPR050863">
    <property type="entry name" value="CenT-Element_Derived"/>
</dbReference>
<keyword evidence="7" id="KW-1185">Reference proteome</keyword>
<dbReference type="InterPro" id="IPR006600">
    <property type="entry name" value="HTH_CenpB_DNA-bd_dom"/>
</dbReference>
<dbReference type="InterPro" id="IPR007889">
    <property type="entry name" value="HTH_Psq"/>
</dbReference>
<feature type="compositionally biased region" description="Basic and acidic residues" evidence="4">
    <location>
        <begin position="377"/>
        <end position="393"/>
    </location>
</feature>
<dbReference type="GO" id="GO:0005634">
    <property type="term" value="C:nucleus"/>
    <property type="evidence" value="ECO:0007669"/>
    <property type="project" value="UniProtKB-SubCell"/>
</dbReference>
<dbReference type="PROSITE" id="PS51253">
    <property type="entry name" value="HTH_CENPB"/>
    <property type="match status" value="1"/>
</dbReference>
<dbReference type="InterPro" id="IPR009057">
    <property type="entry name" value="Homeodomain-like_sf"/>
</dbReference>
<dbReference type="Pfam" id="PF05225">
    <property type="entry name" value="HTH_psq"/>
    <property type="match status" value="1"/>
</dbReference>
<dbReference type="InterPro" id="IPR004875">
    <property type="entry name" value="DDE_SF_endonuclease_dom"/>
</dbReference>
<reference evidence="6 7" key="1">
    <citation type="journal article" date="2020" name="BMC Genomics">
        <title>Correction to: Identification and distribution of gene clusters required for synthesis of sphingolipid metabolism inhibitors in diverse species of the filamentous fungus Fusarium.</title>
        <authorList>
            <person name="Kim H.S."/>
            <person name="Lohmar J.M."/>
            <person name="Busman M."/>
            <person name="Brown D.W."/>
            <person name="Naumann T.A."/>
            <person name="Divon H.H."/>
            <person name="Lysoe E."/>
            <person name="Uhlig S."/>
            <person name="Proctor R.H."/>
        </authorList>
    </citation>
    <scope>NUCLEOTIDE SEQUENCE [LARGE SCALE GENOMIC DNA]</scope>
    <source>
        <strain evidence="6 7">NRRL 25214</strain>
    </source>
</reference>